<proteinExistence type="predicted"/>
<dbReference type="AlphaFoldDB" id="A0A1E8E228"/>
<evidence type="ECO:0000313" key="1">
    <source>
        <dbReference type="EMBL" id="OFE43619.1"/>
    </source>
</evidence>
<evidence type="ECO:0000313" key="2">
    <source>
        <dbReference type="Proteomes" id="UP000186931"/>
    </source>
</evidence>
<sequence length="93" mass="10658">MNSSAHIQTTQASRIAKRLLNHWKHKFDVAENATQYQIMMPSATILLTPQTDELVVKIQVKNTETDLSYLEQVVLDHLSCMGQTVLSAVWQRY</sequence>
<dbReference type="Pfam" id="PF09981">
    <property type="entry name" value="DUF2218"/>
    <property type="match status" value="1"/>
</dbReference>
<comment type="caution">
    <text evidence="1">The sequence shown here is derived from an EMBL/GenBank/DDBJ whole genome shotgun (WGS) entry which is preliminary data.</text>
</comment>
<reference evidence="1 2" key="1">
    <citation type="submission" date="2016-10" db="EMBL/GenBank/DDBJ databases">
        <title>Genome of airborne Acinetobacter sp. 5-2Ac02 in the hospital environment: Species near to Acinetobacter towneri.</title>
        <authorList>
            <person name="Barbosa B."/>
            <person name="Fernandez-Garcia L."/>
            <person name="Gato E."/>
            <person name="Leao R."/>
            <person name="Albano R."/>
            <person name="Fernandez B."/>
            <person name="Fernandez-Cuenca F."/>
            <person name="Marques E."/>
            <person name="Tomas M."/>
        </authorList>
    </citation>
    <scope>NUCLEOTIDE SEQUENCE [LARGE SCALE GENOMIC DNA]</scope>
    <source>
        <strain evidence="1 2">5-2Ac02</strain>
    </source>
</reference>
<accession>A0A1E8E228</accession>
<dbReference type="InterPro" id="IPR014543">
    <property type="entry name" value="UCP028291"/>
</dbReference>
<evidence type="ECO:0008006" key="3">
    <source>
        <dbReference type="Google" id="ProtNLM"/>
    </source>
</evidence>
<gene>
    <name evidence="1" type="ORF">BJN41_05785</name>
</gene>
<organism evidence="1 2">
    <name type="scientific">Acinetobacter towneri</name>
    <dbReference type="NCBI Taxonomy" id="202956"/>
    <lineage>
        <taxon>Bacteria</taxon>
        <taxon>Pseudomonadati</taxon>
        <taxon>Pseudomonadota</taxon>
        <taxon>Gammaproteobacteria</taxon>
        <taxon>Moraxellales</taxon>
        <taxon>Moraxellaceae</taxon>
        <taxon>Acinetobacter</taxon>
    </lineage>
</organism>
<name>A0A1E8E228_9GAMM</name>
<protein>
    <recommendedName>
        <fullName evidence="3">DUF2218 domain-containing protein</fullName>
    </recommendedName>
</protein>
<dbReference type="RefSeq" id="WP_026438120.1">
    <property type="nucleotide sequence ID" value="NZ_CP183897.1"/>
</dbReference>
<dbReference type="Gene3D" id="3.30.310.50">
    <property type="entry name" value="Alpha-D-phosphohexomutase, C-terminal domain"/>
    <property type="match status" value="1"/>
</dbReference>
<dbReference type="Proteomes" id="UP000186931">
    <property type="component" value="Unassembled WGS sequence"/>
</dbReference>
<dbReference type="EMBL" id="MKQS01000011">
    <property type="protein sequence ID" value="OFE43619.1"/>
    <property type="molecule type" value="Genomic_DNA"/>
</dbReference>